<keyword evidence="6 11" id="KW-1133">Transmembrane helix</keyword>
<dbReference type="Gene3D" id="1.20.1530.20">
    <property type="match status" value="1"/>
</dbReference>
<dbReference type="HOGENOM" id="CLU_005126_7_1_9"/>
<dbReference type="PANTHER" id="PTHR43562:SF3">
    <property type="entry name" value="SODIUM ION_PROTON EXCHANGER (EUROFUNG)"/>
    <property type="match status" value="1"/>
</dbReference>
<feature type="domain" description="Cation/H+ exchanger transmembrane" evidence="12">
    <location>
        <begin position="12"/>
        <end position="380"/>
    </location>
</feature>
<feature type="transmembrane region" description="Helical" evidence="11">
    <location>
        <begin position="6"/>
        <end position="23"/>
    </location>
</feature>
<comment type="similarity">
    <text evidence="2">Belongs to the monovalent cation:proton antiporter 2 (CPA2) transporter (TC 2.A.37) family.</text>
</comment>
<evidence type="ECO:0000256" key="2">
    <source>
        <dbReference type="ARBA" id="ARBA00005551"/>
    </source>
</evidence>
<dbReference type="InterPro" id="IPR006153">
    <property type="entry name" value="Cation/H_exchanger_TM"/>
</dbReference>
<evidence type="ECO:0000256" key="6">
    <source>
        <dbReference type="ARBA" id="ARBA00022989"/>
    </source>
</evidence>
<name>A0A0E3GR34_CLOSL</name>
<evidence type="ECO:0000256" key="7">
    <source>
        <dbReference type="ARBA" id="ARBA00023053"/>
    </source>
</evidence>
<evidence type="ECO:0000256" key="11">
    <source>
        <dbReference type="SAM" id="Phobius"/>
    </source>
</evidence>
<evidence type="ECO:0000256" key="4">
    <source>
        <dbReference type="ARBA" id="ARBA00022449"/>
    </source>
</evidence>
<dbReference type="AlphaFoldDB" id="A0A0E3GR34"/>
<dbReference type="Pfam" id="PF00999">
    <property type="entry name" value="Na_H_Exchanger"/>
    <property type="match status" value="1"/>
</dbReference>
<feature type="transmembrane region" description="Helical" evidence="11">
    <location>
        <begin position="225"/>
        <end position="250"/>
    </location>
</feature>
<evidence type="ECO:0000256" key="1">
    <source>
        <dbReference type="ARBA" id="ARBA00004141"/>
    </source>
</evidence>
<feature type="transmembrane region" description="Helical" evidence="11">
    <location>
        <begin position="145"/>
        <end position="169"/>
    </location>
</feature>
<organism evidence="13 14">
    <name type="scientific">Clostridium scatologenes</name>
    <dbReference type="NCBI Taxonomy" id="1548"/>
    <lineage>
        <taxon>Bacteria</taxon>
        <taxon>Bacillati</taxon>
        <taxon>Bacillota</taxon>
        <taxon>Clostridia</taxon>
        <taxon>Eubacteriales</taxon>
        <taxon>Clostridiaceae</taxon>
        <taxon>Clostridium</taxon>
    </lineage>
</organism>
<sequence length="398" mass="42719">MEKTLLSIVLILIFTKIGGIISRKLKMPEVLGALIAGVILGPVVLNIVQYDDNIKLLSNLGVIMLMFLAGLETNAEEFKKAGFSSLIIAVAGIILPLILGTLSAYMFFNNFWENVFVGVILTATSVSITVETLKELGKLNTRAGINILGAAVIDDILGLILISIVLAVAQTSGSSAGTSGALSIIYVFIKIILFCLFSIIGVIYLPKYINKFISYVKPGREFLTFSIAVAIFIAYIAESLGIAAITGAYICGLMFSSISHKEYLERNVKAISSAFLSLIFFASVGIEANLKGLNMEVLFITLVMFIVAVIGKIVGCGAAARFLKMRKSEAVQIGTGMISRGEVAIITANIGLQKGIISEEIFLPTLIVVILTTIITPILLKLAFSHKVGKSIEKQKIK</sequence>
<keyword evidence="5 11" id="KW-0812">Transmembrane</keyword>
<accession>A0A0E3GR34</accession>
<feature type="transmembrane region" description="Helical" evidence="11">
    <location>
        <begin position="30"/>
        <end position="48"/>
    </location>
</feature>
<dbReference type="GO" id="GO:1902600">
    <property type="term" value="P:proton transmembrane transport"/>
    <property type="evidence" value="ECO:0007669"/>
    <property type="project" value="InterPro"/>
</dbReference>
<evidence type="ECO:0000313" key="13">
    <source>
        <dbReference type="EMBL" id="AKA69626.1"/>
    </source>
</evidence>
<protein>
    <submittedName>
        <fullName evidence="13">Sodium/hydrogen exchanger</fullName>
    </submittedName>
</protein>
<evidence type="ECO:0000256" key="8">
    <source>
        <dbReference type="ARBA" id="ARBA00023065"/>
    </source>
</evidence>
<dbReference type="GO" id="GO:0006814">
    <property type="term" value="P:sodium ion transport"/>
    <property type="evidence" value="ECO:0007669"/>
    <property type="project" value="UniProtKB-KW"/>
</dbReference>
<evidence type="ECO:0000256" key="10">
    <source>
        <dbReference type="ARBA" id="ARBA00023201"/>
    </source>
</evidence>
<comment type="subcellular location">
    <subcellularLocation>
        <location evidence="1">Membrane</location>
        <topology evidence="1">Multi-pass membrane protein</topology>
    </subcellularLocation>
</comment>
<dbReference type="KEGG" id="csq:CSCA_2501"/>
<keyword evidence="14" id="KW-1185">Reference proteome</keyword>
<evidence type="ECO:0000256" key="9">
    <source>
        <dbReference type="ARBA" id="ARBA00023136"/>
    </source>
</evidence>
<keyword evidence="9 11" id="KW-0472">Membrane</keyword>
<keyword evidence="10" id="KW-0739">Sodium transport</keyword>
<feature type="transmembrane region" description="Helical" evidence="11">
    <location>
        <begin position="114"/>
        <end position="133"/>
    </location>
</feature>
<dbReference type="GO" id="GO:0016020">
    <property type="term" value="C:membrane"/>
    <property type="evidence" value="ECO:0007669"/>
    <property type="project" value="UniProtKB-SubCell"/>
</dbReference>
<feature type="transmembrane region" description="Helical" evidence="11">
    <location>
        <begin position="83"/>
        <end position="108"/>
    </location>
</feature>
<dbReference type="STRING" id="1548.CSCA_2501"/>
<evidence type="ECO:0000256" key="3">
    <source>
        <dbReference type="ARBA" id="ARBA00022448"/>
    </source>
</evidence>
<keyword evidence="8" id="KW-0406">Ion transport</keyword>
<feature type="transmembrane region" description="Helical" evidence="11">
    <location>
        <begin position="297"/>
        <end position="320"/>
    </location>
</feature>
<gene>
    <name evidence="13" type="ORF">CSCA_2501</name>
</gene>
<keyword evidence="7" id="KW-0915">Sodium</keyword>
<dbReference type="InterPro" id="IPR038770">
    <property type="entry name" value="Na+/solute_symporter_sf"/>
</dbReference>
<dbReference type="PANTHER" id="PTHR43562">
    <property type="entry name" value="NAPA-TYPE SODIUM/HYDROGEN ANTIPORTER"/>
    <property type="match status" value="1"/>
</dbReference>
<feature type="transmembrane region" description="Helical" evidence="11">
    <location>
        <begin position="270"/>
        <end position="290"/>
    </location>
</feature>
<evidence type="ECO:0000313" key="14">
    <source>
        <dbReference type="Proteomes" id="UP000033115"/>
    </source>
</evidence>
<evidence type="ECO:0000259" key="12">
    <source>
        <dbReference type="Pfam" id="PF00999"/>
    </source>
</evidence>
<dbReference type="EMBL" id="CP009933">
    <property type="protein sequence ID" value="AKA69626.1"/>
    <property type="molecule type" value="Genomic_DNA"/>
</dbReference>
<reference evidence="13 14" key="1">
    <citation type="journal article" date="2015" name="J. Biotechnol.">
        <title>Complete genome sequence of a malodorant-producing acetogen, Clostridium scatologenes ATCC 25775(T).</title>
        <authorList>
            <person name="Zhu Z."/>
            <person name="Guo T."/>
            <person name="Zheng H."/>
            <person name="Song T."/>
            <person name="Ouyang P."/>
            <person name="Xie J."/>
        </authorList>
    </citation>
    <scope>NUCLEOTIDE SEQUENCE [LARGE SCALE GENOMIC DNA]</scope>
    <source>
        <strain evidence="13 14">ATCC 25775</strain>
    </source>
</reference>
<evidence type="ECO:0000256" key="5">
    <source>
        <dbReference type="ARBA" id="ARBA00022692"/>
    </source>
</evidence>
<feature type="transmembrane region" description="Helical" evidence="11">
    <location>
        <begin position="361"/>
        <end position="384"/>
    </location>
</feature>
<dbReference type="Proteomes" id="UP000033115">
    <property type="component" value="Chromosome"/>
</dbReference>
<dbReference type="GO" id="GO:0015297">
    <property type="term" value="F:antiporter activity"/>
    <property type="evidence" value="ECO:0007669"/>
    <property type="project" value="UniProtKB-KW"/>
</dbReference>
<keyword evidence="3" id="KW-0813">Transport</keyword>
<keyword evidence="4" id="KW-0050">Antiport</keyword>
<dbReference type="RefSeq" id="WP_029161767.1">
    <property type="nucleotide sequence ID" value="NZ_CP009933.1"/>
</dbReference>
<proteinExistence type="inferred from homology"/>
<feature type="transmembrane region" description="Helical" evidence="11">
    <location>
        <begin position="54"/>
        <end position="71"/>
    </location>
</feature>
<feature type="transmembrane region" description="Helical" evidence="11">
    <location>
        <begin position="181"/>
        <end position="205"/>
    </location>
</feature>